<dbReference type="GO" id="GO:0016020">
    <property type="term" value="C:membrane"/>
    <property type="evidence" value="ECO:0007669"/>
    <property type="project" value="UniProtKB-SubCell"/>
</dbReference>
<sequence>MDGFKSFDWSNDTRWKDYLKTVELPAGDSEAMMTKVKARFYKKVIDPSFDPTLVTGSAAKASSSFMSGGVPPSGGGGSGRDTGASGGTGADGGGGYASYASRGPPPPPPPRYGQYGGAGSGQYGSASMQHRLFFMHVAMLVLGLYSILPFVPYGRLSYLWFLRLAMLTSALKLYTQFGLPSFRPWSAAMAWLQRAMPTADFMSALTALSFSSLPPNALVAGPLLVLAAYHAAAWLAAHASGNPLWQKYGARIHTVMLRKQDDALFANAAMEIGALGLLVLQLITPARSLLTLIFLTQILKLKLHMPDTARHHRAVWGIVDQKTLPLRLRFPLIETVVQMGVRWMNSVPGAPPP</sequence>
<protein>
    <submittedName>
        <fullName evidence="8">Uncharacterized protein</fullName>
    </submittedName>
</protein>
<reference evidence="8" key="1">
    <citation type="journal article" date="2020" name="bioRxiv">
        <title>Comparative genomics of Chlamydomonas.</title>
        <authorList>
            <person name="Craig R.J."/>
            <person name="Hasan A.R."/>
            <person name="Ness R.W."/>
            <person name="Keightley P.D."/>
        </authorList>
    </citation>
    <scope>NUCLEOTIDE SEQUENCE</scope>
    <source>
        <strain evidence="8">CCAP 11/70</strain>
    </source>
</reference>
<keyword evidence="9" id="KW-1185">Reference proteome</keyword>
<keyword evidence="3 7" id="KW-0812">Transmembrane</keyword>
<organism evidence="8 9">
    <name type="scientific">Edaphochlamys debaryana</name>
    <dbReference type="NCBI Taxonomy" id="47281"/>
    <lineage>
        <taxon>Eukaryota</taxon>
        <taxon>Viridiplantae</taxon>
        <taxon>Chlorophyta</taxon>
        <taxon>core chlorophytes</taxon>
        <taxon>Chlorophyceae</taxon>
        <taxon>CS clade</taxon>
        <taxon>Chlamydomonadales</taxon>
        <taxon>Chlamydomonadales incertae sedis</taxon>
        <taxon>Edaphochlamys</taxon>
    </lineage>
</organism>
<evidence type="ECO:0000256" key="1">
    <source>
        <dbReference type="ARBA" id="ARBA00004141"/>
    </source>
</evidence>
<dbReference type="GO" id="GO:0061024">
    <property type="term" value="P:membrane organization"/>
    <property type="evidence" value="ECO:0007669"/>
    <property type="project" value="TreeGrafter"/>
</dbReference>
<dbReference type="InterPro" id="IPR005344">
    <property type="entry name" value="TMEM33/Pom33"/>
</dbReference>
<feature type="transmembrane region" description="Helical" evidence="7">
    <location>
        <begin position="219"/>
        <end position="241"/>
    </location>
</feature>
<feature type="transmembrane region" description="Helical" evidence="7">
    <location>
        <begin position="132"/>
        <end position="151"/>
    </location>
</feature>
<evidence type="ECO:0000256" key="6">
    <source>
        <dbReference type="SAM" id="MobiDB-lite"/>
    </source>
</evidence>
<name>A0A835XKE5_9CHLO</name>
<evidence type="ECO:0000256" key="2">
    <source>
        <dbReference type="ARBA" id="ARBA00007322"/>
    </source>
</evidence>
<dbReference type="GO" id="GO:0071786">
    <property type="term" value="P:endoplasmic reticulum tubular network organization"/>
    <property type="evidence" value="ECO:0007669"/>
    <property type="project" value="TreeGrafter"/>
</dbReference>
<comment type="similarity">
    <text evidence="2">Belongs to the PER33/POM33 family.</text>
</comment>
<keyword evidence="5 7" id="KW-0472">Membrane</keyword>
<gene>
    <name evidence="8" type="ORF">HYH03_016459</name>
</gene>
<proteinExistence type="inferred from homology"/>
<dbReference type="OrthoDB" id="536910at2759"/>
<evidence type="ECO:0000256" key="3">
    <source>
        <dbReference type="ARBA" id="ARBA00022692"/>
    </source>
</evidence>
<dbReference type="AlphaFoldDB" id="A0A835XKE5"/>
<dbReference type="PANTHER" id="PTHR12703">
    <property type="entry name" value="TRANSMEMBRANE PROTEIN 33"/>
    <property type="match status" value="1"/>
</dbReference>
<evidence type="ECO:0000313" key="9">
    <source>
        <dbReference type="Proteomes" id="UP000612055"/>
    </source>
</evidence>
<evidence type="ECO:0000256" key="5">
    <source>
        <dbReference type="ARBA" id="ARBA00023136"/>
    </source>
</evidence>
<comment type="subcellular location">
    <subcellularLocation>
        <location evidence="1">Membrane</location>
        <topology evidence="1">Multi-pass membrane protein</topology>
    </subcellularLocation>
</comment>
<evidence type="ECO:0000256" key="4">
    <source>
        <dbReference type="ARBA" id="ARBA00022989"/>
    </source>
</evidence>
<comment type="caution">
    <text evidence="8">The sequence shown here is derived from an EMBL/GenBank/DDBJ whole genome shotgun (WGS) entry which is preliminary data.</text>
</comment>
<feature type="compositionally biased region" description="Gly residues" evidence="6">
    <location>
        <begin position="71"/>
        <end position="96"/>
    </location>
</feature>
<feature type="transmembrane region" description="Helical" evidence="7">
    <location>
        <begin position="262"/>
        <end position="280"/>
    </location>
</feature>
<evidence type="ECO:0000313" key="8">
    <source>
        <dbReference type="EMBL" id="KAG2484807.1"/>
    </source>
</evidence>
<dbReference type="GO" id="GO:0005783">
    <property type="term" value="C:endoplasmic reticulum"/>
    <property type="evidence" value="ECO:0007669"/>
    <property type="project" value="TreeGrafter"/>
</dbReference>
<evidence type="ECO:0000256" key="7">
    <source>
        <dbReference type="SAM" id="Phobius"/>
    </source>
</evidence>
<dbReference type="PANTHER" id="PTHR12703:SF4">
    <property type="entry name" value="TRANSMEMBRANE PROTEIN 33"/>
    <property type="match status" value="1"/>
</dbReference>
<feature type="region of interest" description="Disordered" evidence="6">
    <location>
        <begin position="62"/>
        <end position="116"/>
    </location>
</feature>
<accession>A0A835XKE5</accession>
<dbReference type="EMBL" id="JAEHOE010000142">
    <property type="protein sequence ID" value="KAG2484807.1"/>
    <property type="molecule type" value="Genomic_DNA"/>
</dbReference>
<keyword evidence="4 7" id="KW-1133">Transmembrane helix</keyword>
<dbReference type="Pfam" id="PF03661">
    <property type="entry name" value="TMEM33_Pom33"/>
    <property type="match status" value="1"/>
</dbReference>
<dbReference type="InterPro" id="IPR051645">
    <property type="entry name" value="PER33/POM33_regulator"/>
</dbReference>
<dbReference type="Proteomes" id="UP000612055">
    <property type="component" value="Unassembled WGS sequence"/>
</dbReference>